<keyword evidence="2" id="KW-0648">Protein biosynthesis</keyword>
<accession>A0AAV4EDX4</accession>
<organism evidence="2 3">
    <name type="scientific">Elysia marginata</name>
    <dbReference type="NCBI Taxonomy" id="1093978"/>
    <lineage>
        <taxon>Eukaryota</taxon>
        <taxon>Metazoa</taxon>
        <taxon>Spiralia</taxon>
        <taxon>Lophotrochozoa</taxon>
        <taxon>Mollusca</taxon>
        <taxon>Gastropoda</taxon>
        <taxon>Heterobranchia</taxon>
        <taxon>Euthyneura</taxon>
        <taxon>Panpulmonata</taxon>
        <taxon>Sacoglossa</taxon>
        <taxon>Placobranchoidea</taxon>
        <taxon>Plakobranchidae</taxon>
        <taxon>Elysia</taxon>
    </lineage>
</organism>
<evidence type="ECO:0000313" key="2">
    <source>
        <dbReference type="EMBL" id="GFR58979.1"/>
    </source>
</evidence>
<evidence type="ECO:0000313" key="3">
    <source>
        <dbReference type="Proteomes" id="UP000762676"/>
    </source>
</evidence>
<comment type="caution">
    <text evidence="2">The sequence shown here is derived from an EMBL/GenBank/DDBJ whole genome shotgun (WGS) entry which is preliminary data.</text>
</comment>
<reference evidence="2 3" key="1">
    <citation type="journal article" date="2021" name="Elife">
        <title>Chloroplast acquisition without the gene transfer in kleptoplastic sea slugs, Plakobranchus ocellatus.</title>
        <authorList>
            <person name="Maeda T."/>
            <person name="Takahashi S."/>
            <person name="Yoshida T."/>
            <person name="Shimamura S."/>
            <person name="Takaki Y."/>
            <person name="Nagai Y."/>
            <person name="Toyoda A."/>
            <person name="Suzuki Y."/>
            <person name="Arimoto A."/>
            <person name="Ishii H."/>
            <person name="Satoh N."/>
            <person name="Nishiyama T."/>
            <person name="Hasebe M."/>
            <person name="Maruyama T."/>
            <person name="Minagawa J."/>
            <person name="Obokata J."/>
            <person name="Shigenobu S."/>
        </authorList>
    </citation>
    <scope>NUCLEOTIDE SEQUENCE [LARGE SCALE GENOMIC DNA]</scope>
</reference>
<feature type="region of interest" description="Disordered" evidence="1">
    <location>
        <begin position="86"/>
        <end position="105"/>
    </location>
</feature>
<evidence type="ECO:0000256" key="1">
    <source>
        <dbReference type="SAM" id="MobiDB-lite"/>
    </source>
</evidence>
<dbReference type="AlphaFoldDB" id="A0AAV4EDX4"/>
<dbReference type="Proteomes" id="UP000762676">
    <property type="component" value="Unassembled WGS sequence"/>
</dbReference>
<dbReference type="EMBL" id="BMAT01003623">
    <property type="protein sequence ID" value="GFR58979.1"/>
    <property type="molecule type" value="Genomic_DNA"/>
</dbReference>
<sequence length="105" mass="12242">MVWPEALESSKAHILYSSPPGLLVAILDLPPPLKPKHKVTNEEVLERVNIQNYQLMNNIRKLKLTYFGHVKRHNTLEKLCMEGMVEGKRGRGRPKRRWSEDVAEW</sequence>
<keyword evidence="2" id="KW-0396">Initiation factor</keyword>
<gene>
    <name evidence="2" type="ORF">ElyMa_001782100</name>
</gene>
<proteinExistence type="predicted"/>
<keyword evidence="3" id="KW-1185">Reference proteome</keyword>
<name>A0AAV4EDX4_9GAST</name>
<protein>
    <submittedName>
        <fullName evidence="2">Eukaryotic translation initiation factor 3 subunit F</fullName>
    </submittedName>
</protein>
<dbReference type="GO" id="GO:0003743">
    <property type="term" value="F:translation initiation factor activity"/>
    <property type="evidence" value="ECO:0007669"/>
    <property type="project" value="UniProtKB-KW"/>
</dbReference>